<dbReference type="STRING" id="1217799.DEALK_16270"/>
<protein>
    <submittedName>
        <fullName evidence="3">Universal stress protein UspA or related nucleotide-binding protein</fullName>
    </submittedName>
</protein>
<organism evidence="3 4">
    <name type="scientific">Dehalogenimonas alkenigignens</name>
    <dbReference type="NCBI Taxonomy" id="1217799"/>
    <lineage>
        <taxon>Bacteria</taxon>
        <taxon>Bacillati</taxon>
        <taxon>Chloroflexota</taxon>
        <taxon>Dehalococcoidia</taxon>
        <taxon>Dehalococcoidales</taxon>
        <taxon>Dehalococcoidaceae</taxon>
        <taxon>Dehalogenimonas</taxon>
    </lineage>
</organism>
<evidence type="ECO:0000313" key="3">
    <source>
        <dbReference type="EMBL" id="KTB48780.1"/>
    </source>
</evidence>
<dbReference type="PANTHER" id="PTHR46268:SF6">
    <property type="entry name" value="UNIVERSAL STRESS PROTEIN UP12"/>
    <property type="match status" value="1"/>
</dbReference>
<dbReference type="InterPro" id="IPR006015">
    <property type="entry name" value="Universal_stress_UspA"/>
</dbReference>
<evidence type="ECO:0000313" key="4">
    <source>
        <dbReference type="Proteomes" id="UP000053947"/>
    </source>
</evidence>
<evidence type="ECO:0000256" key="1">
    <source>
        <dbReference type="ARBA" id="ARBA00008791"/>
    </source>
</evidence>
<sequence length="145" mass="15554">MYKRILVPLDGSKTAEGVLPHAKALAYAEGAEIALLNVAANPAQEFAFEDPAIAGYTVAEGEKSANKYMTKVCDELKAAGFKVTCHLREGGPATTILKMAEELKADVIAMSTHGRGWPASWLIGSVAERVVRHSKIPVMMIRASE</sequence>
<dbReference type="Pfam" id="PF00582">
    <property type="entry name" value="Usp"/>
    <property type="match status" value="1"/>
</dbReference>
<dbReference type="OrthoDB" id="9808582at2"/>
<comment type="caution">
    <text evidence="3">The sequence shown here is derived from an EMBL/GenBank/DDBJ whole genome shotgun (WGS) entry which is preliminary data.</text>
</comment>
<dbReference type="EMBL" id="LFDV01000002">
    <property type="protein sequence ID" value="KTB48780.1"/>
    <property type="molecule type" value="Genomic_DNA"/>
</dbReference>
<dbReference type="InterPro" id="IPR006016">
    <property type="entry name" value="UspA"/>
</dbReference>
<accession>A0A0W0GJP0</accession>
<dbReference type="PANTHER" id="PTHR46268">
    <property type="entry name" value="STRESS RESPONSE PROTEIN NHAX"/>
    <property type="match status" value="1"/>
</dbReference>
<dbReference type="AlphaFoldDB" id="A0A0W0GJP0"/>
<evidence type="ECO:0000259" key="2">
    <source>
        <dbReference type="Pfam" id="PF00582"/>
    </source>
</evidence>
<dbReference type="Gene3D" id="3.40.50.620">
    <property type="entry name" value="HUPs"/>
    <property type="match status" value="1"/>
</dbReference>
<reference evidence="3 4" key="1">
    <citation type="submission" date="2015-06" db="EMBL/GenBank/DDBJ databases">
        <title>Genome sequence of the organohalide-respiring Dehalogenimonas alkenigignens type strain (IP3-3T).</title>
        <authorList>
            <person name="Key T.A."/>
            <person name="Richmond D.P."/>
            <person name="Bowman K.S."/>
            <person name="Cho Y.-J."/>
            <person name="Chun J."/>
            <person name="da Costa M.S."/>
            <person name="Rainey F.A."/>
            <person name="Moe W.M."/>
        </authorList>
    </citation>
    <scope>NUCLEOTIDE SEQUENCE [LARGE SCALE GENOMIC DNA]</scope>
    <source>
        <strain evidence="3 4">IP3-3</strain>
    </source>
</reference>
<feature type="domain" description="UspA" evidence="2">
    <location>
        <begin position="1"/>
        <end position="142"/>
    </location>
</feature>
<dbReference type="SUPFAM" id="SSF52402">
    <property type="entry name" value="Adenine nucleotide alpha hydrolases-like"/>
    <property type="match status" value="1"/>
</dbReference>
<dbReference type="Proteomes" id="UP000053947">
    <property type="component" value="Unassembled WGS sequence"/>
</dbReference>
<name>A0A0W0GJP0_9CHLR</name>
<dbReference type="CDD" id="cd00293">
    <property type="entry name" value="USP-like"/>
    <property type="match status" value="1"/>
</dbReference>
<gene>
    <name evidence="3" type="ORF">DEALK_16270</name>
</gene>
<dbReference type="PRINTS" id="PR01438">
    <property type="entry name" value="UNVRSLSTRESS"/>
</dbReference>
<dbReference type="RefSeq" id="WP_058439715.1">
    <property type="nucleotide sequence ID" value="NZ_KQ758903.1"/>
</dbReference>
<dbReference type="InterPro" id="IPR014729">
    <property type="entry name" value="Rossmann-like_a/b/a_fold"/>
</dbReference>
<comment type="similarity">
    <text evidence="1">Belongs to the universal stress protein A family.</text>
</comment>
<keyword evidence="4" id="KW-1185">Reference proteome</keyword>
<proteinExistence type="inferred from homology"/>